<dbReference type="PANTHER" id="PTHR11717:SF7">
    <property type="entry name" value="LOW MOLECULAR WEIGHT PHOSPHOTYROSINE PROTEIN PHOSPHATASE"/>
    <property type="match status" value="1"/>
</dbReference>
<dbReference type="SMART" id="SM00226">
    <property type="entry name" value="LMWPc"/>
    <property type="match status" value="1"/>
</dbReference>
<evidence type="ECO:0000256" key="3">
    <source>
        <dbReference type="ARBA" id="ARBA00022801"/>
    </source>
</evidence>
<evidence type="ECO:0000256" key="2">
    <source>
        <dbReference type="ARBA" id="ARBA00013064"/>
    </source>
</evidence>
<accession>A0ABQ1FBL7</accession>
<dbReference type="InterPro" id="IPR017867">
    <property type="entry name" value="Tyr_phospatase_low_mol_wt"/>
</dbReference>
<evidence type="ECO:0000256" key="1">
    <source>
        <dbReference type="ARBA" id="ARBA00011063"/>
    </source>
</evidence>
<dbReference type="SUPFAM" id="SSF52788">
    <property type="entry name" value="Phosphotyrosine protein phosphatases I"/>
    <property type="match status" value="1"/>
</dbReference>
<keyword evidence="3" id="KW-0378">Hydrolase</keyword>
<dbReference type="Proteomes" id="UP000603317">
    <property type="component" value="Unassembled WGS sequence"/>
</dbReference>
<proteinExistence type="inferred from homology"/>
<evidence type="ECO:0000313" key="6">
    <source>
        <dbReference type="EMBL" id="GGA04482.1"/>
    </source>
</evidence>
<dbReference type="InterPro" id="IPR050438">
    <property type="entry name" value="LMW_PTPase"/>
</dbReference>
<name>A0ABQ1FBL7_9SPHN</name>
<dbReference type="CDD" id="cd16343">
    <property type="entry name" value="LMWPTP"/>
    <property type="match status" value="1"/>
</dbReference>
<dbReference type="InterPro" id="IPR023485">
    <property type="entry name" value="Ptyr_pPase"/>
</dbReference>
<comment type="caution">
    <text evidence="6">The sequence shown here is derived from an EMBL/GenBank/DDBJ whole genome shotgun (WGS) entry which is preliminary data.</text>
</comment>
<dbReference type="EMBL" id="BMID01000001">
    <property type="protein sequence ID" value="GGA04482.1"/>
    <property type="molecule type" value="Genomic_DNA"/>
</dbReference>
<dbReference type="Pfam" id="PF01451">
    <property type="entry name" value="LMWPc"/>
    <property type="match status" value="1"/>
</dbReference>
<sequence>MAEGAMRAELLRRGLDWEVDSAGTAAYHVGNPPDPRAIACAAENGADISGLRARQAVPNDFHRFTHIFALDDKNLANLRAIRPGDGSAELGLVLDMIEGRKGETVADPYYAGDDAFDFTWRVVTEAASAIADKLSR</sequence>
<reference evidence="7" key="1">
    <citation type="journal article" date="2019" name="Int. J. Syst. Evol. Microbiol.">
        <title>The Global Catalogue of Microorganisms (GCM) 10K type strain sequencing project: providing services to taxonomists for standard genome sequencing and annotation.</title>
        <authorList>
            <consortium name="The Broad Institute Genomics Platform"/>
            <consortium name="The Broad Institute Genome Sequencing Center for Infectious Disease"/>
            <person name="Wu L."/>
            <person name="Ma J."/>
        </authorList>
    </citation>
    <scope>NUCLEOTIDE SEQUENCE [LARGE SCALE GENOMIC DNA]</scope>
    <source>
        <strain evidence="7">CGMCC 1.15297</strain>
    </source>
</reference>
<comment type="similarity">
    <text evidence="1">Belongs to the low molecular weight phosphotyrosine protein phosphatase family.</text>
</comment>
<evidence type="ECO:0000259" key="5">
    <source>
        <dbReference type="SMART" id="SM00226"/>
    </source>
</evidence>
<organism evidence="6 7">
    <name type="scientific">Blastomonas marina</name>
    <dbReference type="NCBI Taxonomy" id="1867408"/>
    <lineage>
        <taxon>Bacteria</taxon>
        <taxon>Pseudomonadati</taxon>
        <taxon>Pseudomonadota</taxon>
        <taxon>Alphaproteobacteria</taxon>
        <taxon>Sphingomonadales</taxon>
        <taxon>Sphingomonadaceae</taxon>
        <taxon>Blastomonas</taxon>
    </lineage>
</organism>
<dbReference type="Gene3D" id="3.40.50.2300">
    <property type="match status" value="1"/>
</dbReference>
<keyword evidence="4" id="KW-0904">Protein phosphatase</keyword>
<dbReference type="PANTHER" id="PTHR11717">
    <property type="entry name" value="LOW MOLECULAR WEIGHT PROTEIN TYROSINE PHOSPHATASE"/>
    <property type="match status" value="1"/>
</dbReference>
<gene>
    <name evidence="6" type="ORF">GCM10010923_12280</name>
</gene>
<dbReference type="EC" id="3.1.3.48" evidence="2"/>
<evidence type="ECO:0000256" key="4">
    <source>
        <dbReference type="ARBA" id="ARBA00022912"/>
    </source>
</evidence>
<dbReference type="InterPro" id="IPR036196">
    <property type="entry name" value="Ptyr_pPase_sf"/>
</dbReference>
<protein>
    <recommendedName>
        <fullName evidence="2">protein-tyrosine-phosphatase</fullName>
        <ecNumber evidence="2">3.1.3.48</ecNumber>
    </recommendedName>
</protein>
<feature type="domain" description="Phosphotyrosine protein phosphatase I" evidence="5">
    <location>
        <begin position="1"/>
        <end position="133"/>
    </location>
</feature>
<dbReference type="PRINTS" id="PR00719">
    <property type="entry name" value="LMWPTPASE"/>
</dbReference>
<keyword evidence="7" id="KW-1185">Reference proteome</keyword>
<evidence type="ECO:0000313" key="7">
    <source>
        <dbReference type="Proteomes" id="UP000603317"/>
    </source>
</evidence>